<dbReference type="SMART" id="SM00342">
    <property type="entry name" value="HTH_ARAC"/>
    <property type="match status" value="1"/>
</dbReference>
<protein>
    <recommendedName>
        <fullName evidence="4">HTH araC/xylS-type domain-containing protein</fullName>
    </recommendedName>
</protein>
<evidence type="ECO:0000259" key="4">
    <source>
        <dbReference type="PROSITE" id="PS01124"/>
    </source>
</evidence>
<evidence type="ECO:0000313" key="6">
    <source>
        <dbReference type="Proteomes" id="UP000253792"/>
    </source>
</evidence>
<dbReference type="InterPro" id="IPR009057">
    <property type="entry name" value="Homeodomain-like_sf"/>
</dbReference>
<comment type="caution">
    <text evidence="5">The sequence shown here is derived from an EMBL/GenBank/DDBJ whole genome shotgun (WGS) entry which is preliminary data.</text>
</comment>
<evidence type="ECO:0000256" key="2">
    <source>
        <dbReference type="ARBA" id="ARBA00023125"/>
    </source>
</evidence>
<dbReference type="EMBL" id="PPTP01000007">
    <property type="protein sequence ID" value="RDB54807.1"/>
    <property type="molecule type" value="Genomic_DNA"/>
</dbReference>
<dbReference type="PANTHER" id="PTHR46796:SF6">
    <property type="entry name" value="ARAC SUBFAMILY"/>
    <property type="match status" value="1"/>
</dbReference>
<dbReference type="Pfam" id="PF12833">
    <property type="entry name" value="HTH_18"/>
    <property type="match status" value="1"/>
</dbReference>
<reference evidence="5 6" key="1">
    <citation type="journal article" date="2018" name="Elife">
        <title>Discovery and characterization of a prevalent human gut bacterial enzyme sufficient for the inactivation of a family of plant toxins.</title>
        <authorList>
            <person name="Koppel N."/>
            <person name="Bisanz J.E."/>
            <person name="Pandelia M.E."/>
            <person name="Turnbaugh P.J."/>
            <person name="Balskus E.P."/>
        </authorList>
    </citation>
    <scope>NUCLEOTIDE SEQUENCE [LARGE SCALE GENOMIC DNA]</scope>
    <source>
        <strain evidence="6">anaerobia AP69FAA</strain>
    </source>
</reference>
<keyword evidence="6" id="KW-1185">Reference proteome</keyword>
<gene>
    <name evidence="5" type="ORF">C1880_08130</name>
</gene>
<proteinExistence type="predicted"/>
<keyword evidence="2" id="KW-0238">DNA-binding</keyword>
<keyword evidence="3" id="KW-0804">Transcription</keyword>
<organism evidence="5 6">
    <name type="scientific">Senegalimassilia anaerobia</name>
    <dbReference type="NCBI Taxonomy" id="1473216"/>
    <lineage>
        <taxon>Bacteria</taxon>
        <taxon>Bacillati</taxon>
        <taxon>Actinomycetota</taxon>
        <taxon>Coriobacteriia</taxon>
        <taxon>Coriobacteriales</taxon>
        <taxon>Coriobacteriaceae</taxon>
        <taxon>Senegalimassilia</taxon>
    </lineage>
</organism>
<dbReference type="GO" id="GO:0003700">
    <property type="term" value="F:DNA-binding transcription factor activity"/>
    <property type="evidence" value="ECO:0007669"/>
    <property type="project" value="InterPro"/>
</dbReference>
<dbReference type="InterPro" id="IPR050204">
    <property type="entry name" value="AraC_XylS_family_regulators"/>
</dbReference>
<dbReference type="SUPFAM" id="SSF46689">
    <property type="entry name" value="Homeodomain-like"/>
    <property type="match status" value="1"/>
</dbReference>
<name>A0A369L7Z1_9ACTN</name>
<accession>A0A369L7Z1</accession>
<keyword evidence="1" id="KW-0805">Transcription regulation</keyword>
<dbReference type="Proteomes" id="UP000253792">
    <property type="component" value="Unassembled WGS sequence"/>
</dbReference>
<dbReference type="InterPro" id="IPR018060">
    <property type="entry name" value="HTH_AraC"/>
</dbReference>
<dbReference type="PANTHER" id="PTHR46796">
    <property type="entry name" value="HTH-TYPE TRANSCRIPTIONAL ACTIVATOR RHAS-RELATED"/>
    <property type="match status" value="1"/>
</dbReference>
<dbReference type="Gene3D" id="1.10.10.60">
    <property type="entry name" value="Homeodomain-like"/>
    <property type="match status" value="2"/>
</dbReference>
<sequence length="352" mass="38807">MQGNLGKHFCRACERNRNNGRRIRMTDASAYNAIPRAVRSLYEPQLEQFGIIVHRNGEGWSGTGRSTWGRGTIWGMPVGDFCIAYSHEVYMERDMALVESPESAYACACMVSEDAKATMPRMIDRPRALLDGSLYSFVQPAGSFSGTLHRGGLYSSRCICFLPQYFEELDRRWPGTFSGMFERFGDTWDEEQSRIIMSALLGTGPQYRPGSALLIQARIEQMVAALAASCAGDDAACCGASTRERSGLALEAQAAIERMLDEGRAPNLNELASMLFVSRSHLCAAFSRETGQSVGRYAKARRIERAKVLLASGDSVAYVAARLGWPRPSAFSQAFKQATGTSPTEWRDAGKR</sequence>
<dbReference type="AlphaFoldDB" id="A0A369L7Z1"/>
<evidence type="ECO:0000256" key="3">
    <source>
        <dbReference type="ARBA" id="ARBA00023163"/>
    </source>
</evidence>
<dbReference type="PROSITE" id="PS01124">
    <property type="entry name" value="HTH_ARAC_FAMILY_2"/>
    <property type="match status" value="1"/>
</dbReference>
<feature type="domain" description="HTH araC/xylS-type" evidence="4">
    <location>
        <begin position="250"/>
        <end position="349"/>
    </location>
</feature>
<dbReference type="OrthoDB" id="2039152at2"/>
<evidence type="ECO:0000313" key="5">
    <source>
        <dbReference type="EMBL" id="RDB54807.1"/>
    </source>
</evidence>
<evidence type="ECO:0000256" key="1">
    <source>
        <dbReference type="ARBA" id="ARBA00023015"/>
    </source>
</evidence>
<dbReference type="GO" id="GO:0043565">
    <property type="term" value="F:sequence-specific DNA binding"/>
    <property type="evidence" value="ECO:0007669"/>
    <property type="project" value="InterPro"/>
</dbReference>